<keyword evidence="2 6" id="KW-0808">Transferase</keyword>
<organism evidence="8 9">
    <name type="scientific">Limnochorda pilosa</name>
    <dbReference type="NCBI Taxonomy" id="1555112"/>
    <lineage>
        <taxon>Bacteria</taxon>
        <taxon>Bacillati</taxon>
        <taxon>Bacillota</taxon>
        <taxon>Limnochordia</taxon>
        <taxon>Limnochordales</taxon>
        <taxon>Limnochordaceae</taxon>
        <taxon>Limnochorda</taxon>
    </lineage>
</organism>
<dbReference type="InterPro" id="IPR011611">
    <property type="entry name" value="PfkB_dom"/>
</dbReference>
<dbReference type="Proteomes" id="UP000065807">
    <property type="component" value="Chromosome"/>
</dbReference>
<keyword evidence="5 6" id="KW-0067">ATP-binding</keyword>
<evidence type="ECO:0000256" key="5">
    <source>
        <dbReference type="ARBA" id="ARBA00022840"/>
    </source>
</evidence>
<keyword evidence="9" id="KW-1185">Reference proteome</keyword>
<protein>
    <recommendedName>
        <fullName evidence="6">Tagatose-6-phosphate kinase</fullName>
        <ecNumber evidence="6">2.7.1.144</ecNumber>
    </recommendedName>
</protein>
<dbReference type="KEGG" id="lpil:LIP_2181"/>
<dbReference type="STRING" id="1555112.LIP_2181"/>
<evidence type="ECO:0000313" key="9">
    <source>
        <dbReference type="Proteomes" id="UP000065807"/>
    </source>
</evidence>
<dbReference type="RefSeq" id="WP_068137739.1">
    <property type="nucleotide sequence ID" value="NZ_AP014924.1"/>
</dbReference>
<dbReference type="OrthoDB" id="9801219at2"/>
<dbReference type="GO" id="GO:0009024">
    <property type="term" value="F:tagatose-6-phosphate kinase activity"/>
    <property type="evidence" value="ECO:0007669"/>
    <property type="project" value="UniProtKB-EC"/>
</dbReference>
<dbReference type="EC" id="2.7.1.144" evidence="6"/>
<dbReference type="PIRSF" id="PIRSF000535">
    <property type="entry name" value="1PFK/6PFK/LacC"/>
    <property type="match status" value="1"/>
</dbReference>
<evidence type="ECO:0000256" key="2">
    <source>
        <dbReference type="ARBA" id="ARBA00022679"/>
    </source>
</evidence>
<dbReference type="GO" id="GO:0005988">
    <property type="term" value="P:lactose metabolic process"/>
    <property type="evidence" value="ECO:0007669"/>
    <property type="project" value="UniProtKB-KW"/>
</dbReference>
<keyword evidence="3 6" id="KW-0547">Nucleotide-binding</keyword>
<reference evidence="9" key="1">
    <citation type="submission" date="2015-07" db="EMBL/GenBank/DDBJ databases">
        <title>Complete genome sequence and phylogenetic analysis of Limnochorda pilosa.</title>
        <authorList>
            <person name="Watanabe M."/>
            <person name="Kojima H."/>
            <person name="Fukui M."/>
        </authorList>
    </citation>
    <scope>NUCLEOTIDE SEQUENCE [LARGE SCALE GENOMIC DNA]</scope>
    <source>
        <strain evidence="9">HC45</strain>
    </source>
</reference>
<evidence type="ECO:0000256" key="4">
    <source>
        <dbReference type="ARBA" id="ARBA00022777"/>
    </source>
</evidence>
<comment type="catalytic activity">
    <reaction evidence="6">
        <text>D-tagatofuranose 6-phosphate + ATP = D-tagatofuranose 1,6-bisphosphate + ADP + H(+)</text>
        <dbReference type="Rhea" id="RHEA:12420"/>
        <dbReference type="ChEBI" id="CHEBI:15378"/>
        <dbReference type="ChEBI" id="CHEBI:30616"/>
        <dbReference type="ChEBI" id="CHEBI:58694"/>
        <dbReference type="ChEBI" id="CHEBI:58695"/>
        <dbReference type="ChEBI" id="CHEBI:456216"/>
        <dbReference type="EC" id="2.7.1.144"/>
    </reaction>
</comment>
<dbReference type="Gene3D" id="3.40.1190.20">
    <property type="match status" value="1"/>
</dbReference>
<comment type="pathway">
    <text evidence="6">Carbohydrate metabolism; D-tagatose 6-phosphate degradation; D-glyceraldehyde 3-phosphate and glycerone phosphate from D-tagatose 6-phosphate: step 1/2.</text>
</comment>
<evidence type="ECO:0000259" key="7">
    <source>
        <dbReference type="Pfam" id="PF00294"/>
    </source>
</evidence>
<name>A0A0K2SLY4_LIMPI</name>
<proteinExistence type="inferred from homology"/>
<dbReference type="PANTHER" id="PTHR46566">
    <property type="entry name" value="1-PHOSPHOFRUCTOKINASE-RELATED"/>
    <property type="match status" value="1"/>
</dbReference>
<sequence>MEATALIVTVTLNPSIDRTLVLGRVRLGDVNYVNEVREDPSGKGINVSLALQALGTESVILAVVAGPTGERLGRILDARGLTTRLICLPSGETRINTKIYEQEEGLLTEINEHGPTVDGATLTALREELIQTVATGDVVVFSGSLPPGCPPQTYAELGRELQQRGARVVVDTSGPALKHTLSLRPYIVKPNLAEARQLLDLPISATPQEVVGQAGRLWQEGRAPTGTDDAGCEALILTLGRDGAYFFTPEGTYRASGPVESGTTAGCGDALLASSLWARQQGLSWRESARFATASASAAAAMIGTRFPAYPEVERRLTQVVLTTVSGVPGASERLPRSSS</sequence>
<feature type="domain" description="Carbohydrate kinase PfkB" evidence="7">
    <location>
        <begin position="13"/>
        <end position="308"/>
    </location>
</feature>
<evidence type="ECO:0000313" key="8">
    <source>
        <dbReference type="EMBL" id="BAS28022.1"/>
    </source>
</evidence>
<evidence type="ECO:0000256" key="3">
    <source>
        <dbReference type="ARBA" id="ARBA00022741"/>
    </source>
</evidence>
<dbReference type="GO" id="GO:0005829">
    <property type="term" value="C:cytosol"/>
    <property type="evidence" value="ECO:0007669"/>
    <property type="project" value="TreeGrafter"/>
</dbReference>
<comment type="similarity">
    <text evidence="1">Belongs to the carbohydrate kinase pfkB family.</text>
</comment>
<accession>A0A0K2SLY4</accession>
<dbReference type="GO" id="GO:2001059">
    <property type="term" value="P:D-tagatose 6-phosphate catabolic process"/>
    <property type="evidence" value="ECO:0007669"/>
    <property type="project" value="UniProtKB-UniPathway"/>
</dbReference>
<dbReference type="GO" id="GO:0005524">
    <property type="term" value="F:ATP binding"/>
    <property type="evidence" value="ECO:0007669"/>
    <property type="project" value="UniProtKB-KW"/>
</dbReference>
<dbReference type="SUPFAM" id="SSF53613">
    <property type="entry name" value="Ribokinase-like"/>
    <property type="match status" value="1"/>
</dbReference>
<dbReference type="Pfam" id="PF00294">
    <property type="entry name" value="PfkB"/>
    <property type="match status" value="1"/>
</dbReference>
<dbReference type="PATRIC" id="fig|1555112.3.peg.2224"/>
<keyword evidence="4 8" id="KW-0418">Kinase</keyword>
<dbReference type="CDD" id="cd01164">
    <property type="entry name" value="FruK_PfkB_like"/>
    <property type="match status" value="1"/>
</dbReference>
<comment type="similarity">
    <text evidence="6">Belongs to the carbohydrate kinase PfkB family. LacC subfamily.</text>
</comment>
<dbReference type="AlphaFoldDB" id="A0A0K2SLY4"/>
<evidence type="ECO:0000256" key="6">
    <source>
        <dbReference type="PIRNR" id="PIRNR000535"/>
    </source>
</evidence>
<dbReference type="EMBL" id="AP014924">
    <property type="protein sequence ID" value="BAS28022.1"/>
    <property type="molecule type" value="Genomic_DNA"/>
</dbReference>
<dbReference type="NCBIfam" id="TIGR03168">
    <property type="entry name" value="1-PFK"/>
    <property type="match status" value="1"/>
</dbReference>
<reference evidence="9" key="2">
    <citation type="journal article" date="2016" name="Int. J. Syst. Evol. Microbiol.">
        <title>Complete genome sequence and cell structure of Limnochorda pilosa, a Gram-negative spore-former within the phylum Firmicutes.</title>
        <authorList>
            <person name="Watanabe M."/>
            <person name="Kojima H."/>
            <person name="Fukui M."/>
        </authorList>
    </citation>
    <scope>NUCLEOTIDE SEQUENCE [LARGE SCALE GENOMIC DNA]</scope>
    <source>
        <strain evidence="9">HC45</strain>
    </source>
</reference>
<dbReference type="GO" id="GO:0008443">
    <property type="term" value="F:phosphofructokinase activity"/>
    <property type="evidence" value="ECO:0007669"/>
    <property type="project" value="TreeGrafter"/>
</dbReference>
<dbReference type="InterPro" id="IPR017583">
    <property type="entry name" value="Tagatose/fructose_Pkinase"/>
</dbReference>
<dbReference type="InterPro" id="IPR029056">
    <property type="entry name" value="Ribokinase-like"/>
</dbReference>
<dbReference type="PANTHER" id="PTHR46566:SF2">
    <property type="entry name" value="ATP-DEPENDENT 6-PHOSPHOFRUCTOKINASE ISOZYME 2"/>
    <property type="match status" value="1"/>
</dbReference>
<dbReference type="UniPathway" id="UPA00704">
    <property type="reaction ID" value="UER00715"/>
</dbReference>
<keyword evidence="6" id="KW-0423">Lactose metabolism</keyword>
<evidence type="ECO:0000256" key="1">
    <source>
        <dbReference type="ARBA" id="ARBA00005380"/>
    </source>
</evidence>
<gene>
    <name evidence="8" type="ORF">LIP_2181</name>
</gene>